<proteinExistence type="predicted"/>
<protein>
    <submittedName>
        <fullName evidence="2">KTSC domain-containing protein</fullName>
    </submittedName>
</protein>
<feature type="domain" description="KTSC" evidence="1">
    <location>
        <begin position="8"/>
        <end position="62"/>
    </location>
</feature>
<gene>
    <name evidence="2" type="ORF">G3I71_10335</name>
</gene>
<name>A0A6B3BPC9_9ACTN</name>
<sequence>MQRIPVASTNLASVGYESNSGTLEVQFRNGSTYQYAGVPEAVFSGLMNAASKGRYLDVFVKKVGYPVVRIA</sequence>
<reference evidence="2" key="1">
    <citation type="submission" date="2020-01" db="EMBL/GenBank/DDBJ databases">
        <title>Insect and environment-associated Actinomycetes.</title>
        <authorList>
            <person name="Currrie C."/>
            <person name="Chevrette M."/>
            <person name="Carlson C."/>
            <person name="Stubbendieck R."/>
            <person name="Wendt-Pienkowski E."/>
        </authorList>
    </citation>
    <scope>NUCLEOTIDE SEQUENCE</scope>
    <source>
        <strain evidence="2">SID12501</strain>
    </source>
</reference>
<evidence type="ECO:0000259" key="1">
    <source>
        <dbReference type="Pfam" id="PF13619"/>
    </source>
</evidence>
<dbReference type="RefSeq" id="WP_164313660.1">
    <property type="nucleotide sequence ID" value="NZ_JAAGLU010000007.1"/>
</dbReference>
<organism evidence="2">
    <name type="scientific">Streptomyces sp. SID12501</name>
    <dbReference type="NCBI Taxonomy" id="2706042"/>
    <lineage>
        <taxon>Bacteria</taxon>
        <taxon>Bacillati</taxon>
        <taxon>Actinomycetota</taxon>
        <taxon>Actinomycetes</taxon>
        <taxon>Kitasatosporales</taxon>
        <taxon>Streptomycetaceae</taxon>
        <taxon>Streptomyces</taxon>
    </lineage>
</organism>
<dbReference type="AlphaFoldDB" id="A0A6B3BPC9"/>
<dbReference type="EMBL" id="JAAGLU010000007">
    <property type="protein sequence ID" value="NEC86211.1"/>
    <property type="molecule type" value="Genomic_DNA"/>
</dbReference>
<comment type="caution">
    <text evidence="2">The sequence shown here is derived from an EMBL/GenBank/DDBJ whole genome shotgun (WGS) entry which is preliminary data.</text>
</comment>
<dbReference type="Pfam" id="PF13619">
    <property type="entry name" value="KTSC"/>
    <property type="match status" value="1"/>
</dbReference>
<dbReference type="InterPro" id="IPR025309">
    <property type="entry name" value="KTSC_dom"/>
</dbReference>
<accession>A0A6B3BPC9</accession>
<evidence type="ECO:0000313" key="2">
    <source>
        <dbReference type="EMBL" id="NEC86211.1"/>
    </source>
</evidence>